<dbReference type="InterPro" id="IPR032305">
    <property type="entry name" value="GTP-bd_M"/>
</dbReference>
<evidence type="ECO:0000256" key="7">
    <source>
        <dbReference type="PIRSR" id="PIRSR006809-1"/>
    </source>
</evidence>
<dbReference type="GO" id="GO:0046872">
    <property type="term" value="F:metal ion binding"/>
    <property type="evidence" value="ECO:0007669"/>
    <property type="project" value="UniProtKB-KW"/>
</dbReference>
<dbReference type="CDD" id="cd01878">
    <property type="entry name" value="HflX"/>
    <property type="match status" value="1"/>
</dbReference>
<dbReference type="PANTHER" id="PTHR10229">
    <property type="entry name" value="GTP-BINDING PROTEIN HFLX"/>
    <property type="match status" value="1"/>
</dbReference>
<dbReference type="GO" id="GO:0043022">
    <property type="term" value="F:ribosome binding"/>
    <property type="evidence" value="ECO:0007669"/>
    <property type="project" value="TreeGrafter"/>
</dbReference>
<organism evidence="10">
    <name type="scientific">candidate division WOR-3 bacterium</name>
    <dbReference type="NCBI Taxonomy" id="2052148"/>
    <lineage>
        <taxon>Bacteria</taxon>
        <taxon>Bacteria division WOR-3</taxon>
    </lineage>
</organism>
<dbReference type="FunFam" id="3.40.50.11060:FF:000001">
    <property type="entry name" value="GTPase HflX"/>
    <property type="match status" value="1"/>
</dbReference>
<dbReference type="Pfam" id="PF16360">
    <property type="entry name" value="GTP-bdg_M"/>
    <property type="match status" value="1"/>
</dbReference>
<dbReference type="GO" id="GO:0003924">
    <property type="term" value="F:GTPase activity"/>
    <property type="evidence" value="ECO:0007669"/>
    <property type="project" value="UniProtKB-UniRule"/>
</dbReference>
<feature type="binding site" evidence="7">
    <location>
        <begin position="259"/>
        <end position="262"/>
    </location>
    <ligand>
        <name>GTP</name>
        <dbReference type="ChEBI" id="CHEBI:37565"/>
    </ligand>
</feature>
<dbReference type="EMBL" id="DTDP01000179">
    <property type="protein sequence ID" value="HGK54141.1"/>
    <property type="molecule type" value="Genomic_DNA"/>
</dbReference>
<dbReference type="NCBIfam" id="TIGR00231">
    <property type="entry name" value="small_GTP"/>
    <property type="match status" value="1"/>
</dbReference>
<dbReference type="InterPro" id="IPR025121">
    <property type="entry name" value="GTPase_HflX_N"/>
</dbReference>
<dbReference type="GO" id="GO:0005525">
    <property type="term" value="F:GTP binding"/>
    <property type="evidence" value="ECO:0007669"/>
    <property type="project" value="UniProtKB-UniRule"/>
</dbReference>
<keyword evidence="2 8" id="KW-0479">Metal-binding</keyword>
<dbReference type="SUPFAM" id="SSF52540">
    <property type="entry name" value="P-loop containing nucleoside triphosphate hydrolases"/>
    <property type="match status" value="1"/>
</dbReference>
<dbReference type="Gene3D" id="3.40.50.300">
    <property type="entry name" value="P-loop containing nucleotide triphosphate hydrolases"/>
    <property type="match status" value="1"/>
</dbReference>
<feature type="binding site" evidence="7">
    <location>
        <begin position="237"/>
        <end position="241"/>
    </location>
    <ligand>
        <name>GTP</name>
        <dbReference type="ChEBI" id="CHEBI:37565"/>
    </ligand>
</feature>
<reference evidence="10" key="1">
    <citation type="journal article" date="2020" name="mSystems">
        <title>Genome- and Community-Level Interaction Insights into Carbon Utilization and Element Cycling Functions of Hydrothermarchaeota in Hydrothermal Sediment.</title>
        <authorList>
            <person name="Zhou Z."/>
            <person name="Liu Y."/>
            <person name="Xu W."/>
            <person name="Pan J."/>
            <person name="Luo Z.H."/>
            <person name="Li M."/>
        </authorList>
    </citation>
    <scope>NUCLEOTIDE SEQUENCE [LARGE SCALE GENOMIC DNA]</scope>
    <source>
        <strain evidence="10">SpSt-695</strain>
    </source>
</reference>
<dbReference type="InterPro" id="IPR030394">
    <property type="entry name" value="G_HFLX_dom"/>
</dbReference>
<evidence type="ECO:0000313" key="10">
    <source>
        <dbReference type="EMBL" id="HGK54141.1"/>
    </source>
</evidence>
<dbReference type="HAMAP" id="MF_00900">
    <property type="entry name" value="GTPase_HflX"/>
    <property type="match status" value="1"/>
</dbReference>
<feature type="binding site" evidence="7">
    <location>
        <begin position="350"/>
        <end position="352"/>
    </location>
    <ligand>
        <name>GTP</name>
        <dbReference type="ChEBI" id="CHEBI:37565"/>
    </ligand>
</feature>
<keyword evidence="5 6" id="KW-0342">GTP-binding</keyword>
<evidence type="ECO:0000256" key="5">
    <source>
        <dbReference type="ARBA" id="ARBA00023134"/>
    </source>
</evidence>
<comment type="function">
    <text evidence="6">GTPase that associates with the 50S ribosomal subunit and may have a role during protein synthesis or ribosome biogenesis.</text>
</comment>
<dbReference type="Pfam" id="PF13167">
    <property type="entry name" value="GTP-bdg_N"/>
    <property type="match status" value="1"/>
</dbReference>
<dbReference type="GO" id="GO:0005737">
    <property type="term" value="C:cytoplasm"/>
    <property type="evidence" value="ECO:0007669"/>
    <property type="project" value="UniProtKB-SubCell"/>
</dbReference>
<evidence type="ECO:0000256" key="6">
    <source>
        <dbReference type="HAMAP-Rule" id="MF_00900"/>
    </source>
</evidence>
<dbReference type="InterPro" id="IPR006073">
    <property type="entry name" value="GTP-bd"/>
</dbReference>
<name>A0A7V3ZTL5_UNCW3</name>
<comment type="similarity">
    <text evidence="6">Belongs to the TRAFAC class OBG-HflX-like GTPase superfamily. HflX GTPase family.</text>
</comment>
<dbReference type="PRINTS" id="PR00326">
    <property type="entry name" value="GTP1OBG"/>
</dbReference>
<accession>A0A7V3ZTL5</accession>
<sequence length="381" mass="43992">MLKRSIKGKLRLYIHPEKVILVSLVNPYLKPKLRSRFMELESLAKTAGCEVIGKIYQIREAPDPKFYIGKGKIYEIKKLIEENGIDAIIFDTSLSGKYHRNLEEELGVKIIDRVELIMDIFAQHARTKEAKIQVELAQLKYRLTQLKGKGKELSRLGGGIGTRGPGEKKLEVDRRRIIERIRVLNKELEKIEIMRRERSKRRRNLIQITLVGYTNAGKSSLMNILTNSQVEVKDALFSTLDTTTRRMKTQFDLPVILTDTVGFIEDLPAELLASFHSTLSCVKEADILIEVVDVSEENFLEKMQIVEETLVSLDAINIPRIFAFNKIDLVLDKNYIKMVSKRFEDSFLISCKTQEGIEELKNFLIQKIHELLKFKFFSFKI</sequence>
<evidence type="ECO:0000256" key="1">
    <source>
        <dbReference type="ARBA" id="ARBA00022490"/>
    </source>
</evidence>
<dbReference type="InterPro" id="IPR016496">
    <property type="entry name" value="GTPase_HflX"/>
</dbReference>
<dbReference type="InterPro" id="IPR005225">
    <property type="entry name" value="Small_GTP-bd"/>
</dbReference>
<comment type="cofactor">
    <cofactor evidence="8">
        <name>Mg(2+)</name>
        <dbReference type="ChEBI" id="CHEBI:18420"/>
    </cofactor>
</comment>
<comment type="subcellular location">
    <subcellularLocation>
        <location evidence="6">Cytoplasm</location>
    </subcellularLocation>
    <text evidence="6">May associate with membranes.</text>
</comment>
<keyword evidence="3 6" id="KW-0547">Nucleotide-binding</keyword>
<feature type="binding site" evidence="8">
    <location>
        <position position="239"/>
    </location>
    <ligand>
        <name>Mg(2+)</name>
        <dbReference type="ChEBI" id="CHEBI:18420"/>
    </ligand>
</feature>
<keyword evidence="4 8" id="KW-0460">Magnesium</keyword>
<dbReference type="Gene3D" id="3.40.50.11060">
    <property type="entry name" value="GTPase HflX, N-terminal domain"/>
    <property type="match status" value="1"/>
</dbReference>
<dbReference type="PIRSF" id="PIRSF006809">
    <property type="entry name" value="GTP-binding_hflX_prd"/>
    <property type="match status" value="1"/>
</dbReference>
<keyword evidence="1 6" id="KW-0963">Cytoplasm</keyword>
<proteinExistence type="inferred from homology"/>
<feature type="binding site" evidence="7">
    <location>
        <begin position="212"/>
        <end position="219"/>
    </location>
    <ligand>
        <name>GTP</name>
        <dbReference type="ChEBI" id="CHEBI:37565"/>
    </ligand>
</feature>
<evidence type="ECO:0000256" key="2">
    <source>
        <dbReference type="ARBA" id="ARBA00022723"/>
    </source>
</evidence>
<dbReference type="PROSITE" id="PS51705">
    <property type="entry name" value="G_HFLX"/>
    <property type="match status" value="1"/>
</dbReference>
<evidence type="ECO:0000256" key="3">
    <source>
        <dbReference type="ARBA" id="ARBA00022741"/>
    </source>
</evidence>
<feature type="binding site" evidence="7">
    <location>
        <begin position="325"/>
        <end position="328"/>
    </location>
    <ligand>
        <name>GTP</name>
        <dbReference type="ChEBI" id="CHEBI:37565"/>
    </ligand>
</feature>
<evidence type="ECO:0000256" key="4">
    <source>
        <dbReference type="ARBA" id="ARBA00022842"/>
    </source>
</evidence>
<comment type="subunit">
    <text evidence="6">Monomer. Associates with the 50S ribosomal subunit.</text>
</comment>
<protein>
    <recommendedName>
        <fullName evidence="6">GTPase HflX</fullName>
    </recommendedName>
    <alternativeName>
        <fullName evidence="6">GTP-binding protein HflX</fullName>
    </alternativeName>
</protein>
<comment type="caution">
    <text evidence="10">The sequence shown here is derived from an EMBL/GenBank/DDBJ whole genome shotgun (WGS) entry which is preliminary data.</text>
</comment>
<dbReference type="NCBIfam" id="TIGR03156">
    <property type="entry name" value="GTP_HflX"/>
    <property type="match status" value="1"/>
</dbReference>
<dbReference type="Gene3D" id="6.10.250.2860">
    <property type="match status" value="1"/>
</dbReference>
<dbReference type="InterPro" id="IPR027417">
    <property type="entry name" value="P-loop_NTPase"/>
</dbReference>
<dbReference type="Pfam" id="PF01926">
    <property type="entry name" value="MMR_HSR1"/>
    <property type="match status" value="1"/>
</dbReference>
<feature type="binding site" evidence="8">
    <location>
        <position position="219"/>
    </location>
    <ligand>
        <name>Mg(2+)</name>
        <dbReference type="ChEBI" id="CHEBI:18420"/>
    </ligand>
</feature>
<evidence type="ECO:0000256" key="8">
    <source>
        <dbReference type="PIRSR" id="PIRSR006809-2"/>
    </source>
</evidence>
<gene>
    <name evidence="6 10" type="primary">hflX</name>
    <name evidence="10" type="ORF">ENU72_03865</name>
</gene>
<feature type="domain" description="Hflx-type G" evidence="9">
    <location>
        <begin position="206"/>
        <end position="372"/>
    </location>
</feature>
<dbReference type="PANTHER" id="PTHR10229:SF0">
    <property type="entry name" value="GTP-BINDING PROTEIN 6-RELATED"/>
    <property type="match status" value="1"/>
</dbReference>
<dbReference type="AlphaFoldDB" id="A0A7V3ZTL5"/>
<evidence type="ECO:0000259" key="9">
    <source>
        <dbReference type="PROSITE" id="PS51705"/>
    </source>
</evidence>
<dbReference type="InterPro" id="IPR042108">
    <property type="entry name" value="GTPase_HflX_N_sf"/>
</dbReference>